<feature type="region of interest" description="Disordered" evidence="1">
    <location>
        <begin position="1"/>
        <end position="134"/>
    </location>
</feature>
<evidence type="ECO:0000313" key="3">
    <source>
        <dbReference type="Proteomes" id="UP000694680"/>
    </source>
</evidence>
<reference evidence="2" key="1">
    <citation type="submission" date="2020-06" db="EMBL/GenBank/DDBJ databases">
        <authorList>
            <consortium name="Wellcome Sanger Institute Data Sharing"/>
        </authorList>
    </citation>
    <scope>NUCLEOTIDE SEQUENCE [LARGE SCALE GENOMIC DNA]</scope>
</reference>
<reference evidence="2" key="3">
    <citation type="submission" date="2025-09" db="UniProtKB">
        <authorList>
            <consortium name="Ensembl"/>
        </authorList>
    </citation>
    <scope>IDENTIFICATION</scope>
</reference>
<dbReference type="PANTHER" id="PTHR22145">
    <property type="entry name" value="SI:CH211-266K22.6"/>
    <property type="match status" value="1"/>
</dbReference>
<dbReference type="PANTHER" id="PTHR22145:SF2">
    <property type="entry name" value="SI:CH211-266K22.6"/>
    <property type="match status" value="1"/>
</dbReference>
<dbReference type="OrthoDB" id="10027339at2759"/>
<feature type="compositionally biased region" description="Basic and acidic residues" evidence="1">
    <location>
        <begin position="330"/>
        <end position="340"/>
    </location>
</feature>
<dbReference type="Ensembl" id="ENSGWIT00000045982.1">
    <property type="protein sequence ID" value="ENSGWIP00000042372.1"/>
    <property type="gene ID" value="ENSGWIG00000021262.1"/>
</dbReference>
<dbReference type="RefSeq" id="XP_028303198.1">
    <property type="nucleotide sequence ID" value="XM_028447397.1"/>
</dbReference>
<dbReference type="RefSeq" id="XP_028303199.1">
    <property type="nucleotide sequence ID" value="XM_028447398.1"/>
</dbReference>
<dbReference type="Pfam" id="PF15344">
    <property type="entry name" value="FAM217"/>
    <property type="match status" value="1"/>
</dbReference>
<dbReference type="InterPro" id="IPR029266">
    <property type="entry name" value="FAM217"/>
</dbReference>
<feature type="region of interest" description="Disordered" evidence="1">
    <location>
        <begin position="265"/>
        <end position="365"/>
    </location>
</feature>
<feature type="compositionally biased region" description="Low complexity" evidence="1">
    <location>
        <begin position="286"/>
        <end position="297"/>
    </location>
</feature>
<feature type="compositionally biased region" description="Basic and acidic residues" evidence="1">
    <location>
        <begin position="349"/>
        <end position="362"/>
    </location>
</feature>
<dbReference type="AlphaFoldDB" id="A0A8C5NB66"/>
<accession>A0A8C5NB66</accession>
<organism evidence="2 3">
    <name type="scientific">Gouania willdenowi</name>
    <name type="common">Blunt-snouted clingfish</name>
    <name type="synonym">Lepadogaster willdenowi</name>
    <dbReference type="NCBI Taxonomy" id="441366"/>
    <lineage>
        <taxon>Eukaryota</taxon>
        <taxon>Metazoa</taxon>
        <taxon>Chordata</taxon>
        <taxon>Craniata</taxon>
        <taxon>Vertebrata</taxon>
        <taxon>Euteleostomi</taxon>
        <taxon>Actinopterygii</taxon>
        <taxon>Neopterygii</taxon>
        <taxon>Teleostei</taxon>
        <taxon>Neoteleostei</taxon>
        <taxon>Acanthomorphata</taxon>
        <taxon>Ovalentaria</taxon>
        <taxon>Blenniimorphae</taxon>
        <taxon>Blenniiformes</taxon>
        <taxon>Gobiesocoidei</taxon>
        <taxon>Gobiesocidae</taxon>
        <taxon>Gobiesocinae</taxon>
        <taxon>Gouania</taxon>
    </lineage>
</organism>
<feature type="compositionally biased region" description="Basic and acidic residues" evidence="1">
    <location>
        <begin position="15"/>
        <end position="25"/>
    </location>
</feature>
<sequence length="405" mass="44904">MGRRQSVSVHQTNRRHGEKEEEKSSESVLAWNRKPKPRAVSLQRCPPHLSVLGSSKLQLTDKAENSHHSVYSSSRKEHQHVGLKHAVTPPSGAWCKSISDPQKKSTLGDQSARDNDSDTDLSDSERVPVKPSGCKPSLLQLRPEVVVVGDESRRKVSDDFEFPDFLPPPFNAWSLRQLALLCNVHEHRRARARPAASLERYLQRLVQLERHQIHTAQEESGTRAGLGGGASNCGRASTITRLSSPKCILQCQRSFPLALATPCSCRATSGRSYSKGRATSGRSNSESRVLRLSSPVRSDPHLRRMEASGNLRTLSHDTSNRANSITAARDTNEMVSDRTGRGRRRRKRDEHSDKKQKERRGVSEYSGAADWTRATGFKDCEIKPDAVAAILDNLPSSKGSVLLSF</sequence>
<dbReference type="GeneID" id="114463688"/>
<name>A0A8C5NB66_GOUWI</name>
<protein>
    <submittedName>
        <fullName evidence="2">Uncharacterized LOC114463688</fullName>
    </submittedName>
</protein>
<evidence type="ECO:0000256" key="1">
    <source>
        <dbReference type="SAM" id="MobiDB-lite"/>
    </source>
</evidence>
<evidence type="ECO:0000313" key="2">
    <source>
        <dbReference type="Ensembl" id="ENSGWIP00000042372.1"/>
    </source>
</evidence>
<gene>
    <name evidence="2" type="primary">LOC114463688</name>
</gene>
<keyword evidence="3" id="KW-1185">Reference proteome</keyword>
<dbReference type="Proteomes" id="UP000694680">
    <property type="component" value="Chromosome 5"/>
</dbReference>
<feature type="compositionally biased region" description="Polar residues" evidence="1">
    <location>
        <begin position="1"/>
        <end position="11"/>
    </location>
</feature>
<reference evidence="2" key="2">
    <citation type="submission" date="2025-08" db="UniProtKB">
        <authorList>
            <consortium name="Ensembl"/>
        </authorList>
    </citation>
    <scope>IDENTIFICATION</scope>
</reference>
<proteinExistence type="predicted"/>